<dbReference type="GO" id="GO:0005524">
    <property type="term" value="F:ATP binding"/>
    <property type="evidence" value="ECO:0007669"/>
    <property type="project" value="UniProtKB-KW"/>
</dbReference>
<dbReference type="InterPro" id="IPR008144">
    <property type="entry name" value="Guanylate_kin-like_dom"/>
</dbReference>
<evidence type="ECO:0000256" key="5">
    <source>
        <dbReference type="ARBA" id="ARBA00022777"/>
    </source>
</evidence>
<keyword evidence="5" id="KW-0418">Kinase</keyword>
<feature type="region of interest" description="Disordered" evidence="7">
    <location>
        <begin position="50"/>
        <end position="73"/>
    </location>
</feature>
<keyword evidence="3" id="KW-0808">Transferase</keyword>
<reference evidence="10" key="1">
    <citation type="submission" date="2021-05" db="EMBL/GenBank/DDBJ databases">
        <title>The genome of the haptophyte Pavlova lutheri (Diacronema luteri, Pavlovales) - a model for lipid biosynthesis in eukaryotic algae.</title>
        <authorList>
            <person name="Hulatt C.J."/>
            <person name="Posewitz M.C."/>
        </authorList>
    </citation>
    <scope>NUCLEOTIDE SEQUENCE</scope>
    <source>
        <strain evidence="10">NIVA-4/92</strain>
    </source>
</reference>
<protein>
    <recommendedName>
        <fullName evidence="2">guanylate kinase</fullName>
        <ecNumber evidence="2">2.7.4.8</ecNumber>
    </recommendedName>
</protein>
<dbReference type="InterPro" id="IPR020590">
    <property type="entry name" value="Guanylate_kinase_CS"/>
</dbReference>
<evidence type="ECO:0000256" key="8">
    <source>
        <dbReference type="SAM" id="SignalP"/>
    </source>
</evidence>
<accession>A0A8J5X8J7</accession>
<dbReference type="OMA" id="FIEWATI"/>
<dbReference type="PROSITE" id="PS50052">
    <property type="entry name" value="GUANYLATE_KINASE_2"/>
    <property type="match status" value="1"/>
</dbReference>
<organism evidence="10 11">
    <name type="scientific">Diacronema lutheri</name>
    <name type="common">Unicellular marine alga</name>
    <name type="synonym">Monochrysis lutheri</name>
    <dbReference type="NCBI Taxonomy" id="2081491"/>
    <lineage>
        <taxon>Eukaryota</taxon>
        <taxon>Haptista</taxon>
        <taxon>Haptophyta</taxon>
        <taxon>Pavlovophyceae</taxon>
        <taxon>Pavlovales</taxon>
        <taxon>Pavlovaceae</taxon>
        <taxon>Diacronema</taxon>
    </lineage>
</organism>
<dbReference type="Pfam" id="PF00625">
    <property type="entry name" value="Guanylate_kin"/>
    <property type="match status" value="1"/>
</dbReference>
<keyword evidence="11" id="KW-1185">Reference proteome</keyword>
<evidence type="ECO:0000256" key="7">
    <source>
        <dbReference type="SAM" id="MobiDB-lite"/>
    </source>
</evidence>
<dbReference type="GO" id="GO:0004385">
    <property type="term" value="F:GMP kinase activity"/>
    <property type="evidence" value="ECO:0007669"/>
    <property type="project" value="UniProtKB-EC"/>
</dbReference>
<dbReference type="EC" id="2.7.4.8" evidence="2"/>
<evidence type="ECO:0000259" key="9">
    <source>
        <dbReference type="PROSITE" id="PS50052"/>
    </source>
</evidence>
<dbReference type="OrthoDB" id="6334211at2759"/>
<dbReference type="InterPro" id="IPR027417">
    <property type="entry name" value="P-loop_NTPase"/>
</dbReference>
<dbReference type="AlphaFoldDB" id="A0A8J5X8J7"/>
<evidence type="ECO:0000256" key="6">
    <source>
        <dbReference type="ARBA" id="ARBA00022840"/>
    </source>
</evidence>
<evidence type="ECO:0000256" key="3">
    <source>
        <dbReference type="ARBA" id="ARBA00022679"/>
    </source>
</evidence>
<proteinExistence type="inferred from homology"/>
<keyword evidence="8" id="KW-0732">Signal</keyword>
<evidence type="ECO:0000313" key="11">
    <source>
        <dbReference type="Proteomes" id="UP000751190"/>
    </source>
</evidence>
<gene>
    <name evidence="10" type="ORF">KFE25_004305</name>
</gene>
<feature type="domain" description="Guanylate kinase-like" evidence="9">
    <location>
        <begin position="401"/>
        <end position="586"/>
    </location>
</feature>
<keyword evidence="4" id="KW-0547">Nucleotide-binding</keyword>
<dbReference type="NCBIfam" id="TIGR03263">
    <property type="entry name" value="guanyl_kin"/>
    <property type="match status" value="1"/>
</dbReference>
<evidence type="ECO:0000256" key="1">
    <source>
        <dbReference type="ARBA" id="ARBA00005790"/>
    </source>
</evidence>
<keyword evidence="6" id="KW-0067">ATP-binding</keyword>
<dbReference type="EMBL" id="JAGTXO010000051">
    <property type="protein sequence ID" value="KAG8458427.1"/>
    <property type="molecule type" value="Genomic_DNA"/>
</dbReference>
<sequence length="602" mass="62754">MRRVALLSTTLTLASAARGLRALPRPLALAHVNRLASSGARAPSAVVLAAQRGGGDDSARTSPSPPPAPPRRELDIRGYAIPLVNDVVRYPSKWAGEYLLGAVDYVQALPEDRGYVIDVRPLRAVGGERWEAKRGSKLVQENSARLRVVKEATYNVQADAWTVPENVTTALFTAVKPRPADPTRVTSGLLEYDALKWRLVRESALTSAVGAVAAFAFGGVDEAQAYVLGSVAGVAYVAALARTVDTLGKGGLGEALAPLRFAAPVSPFVFLAAARYAELHGGAVGASAGVASAPFRLFDAAGGGFLASGLISPREFLAMALGVLTHRLPLLGRELQAVVATGAAEAGRSAEASNGGGAELPTSGSLVAGARLFTNAARAGDEAKRATAARAAAAAAAAGRRRPMVICGPSAVGKSTLIRRLLADLGSGLAFCVSTTTRAPRAGEVDGVDYRFVSAQTFEDAIAANGFVEWVQGGNGTYYGTSVNELRRVGETLGKAALLDVDVRGAEAVCAVPGLEPCCVFISPPSLVELERRLRARGTESEPEVEYRMRKASAEIEAAATVRLFDHYLINDDLDATYAELKAIVLRANPWLAPYDAAGSGS</sequence>
<dbReference type="SMART" id="SM00072">
    <property type="entry name" value="GuKc"/>
    <property type="match status" value="1"/>
</dbReference>
<dbReference type="Proteomes" id="UP000751190">
    <property type="component" value="Unassembled WGS sequence"/>
</dbReference>
<feature type="signal peptide" evidence="8">
    <location>
        <begin position="1"/>
        <end position="16"/>
    </location>
</feature>
<evidence type="ECO:0000313" key="10">
    <source>
        <dbReference type="EMBL" id="KAG8458427.1"/>
    </source>
</evidence>
<dbReference type="Gene3D" id="3.40.50.300">
    <property type="entry name" value="P-loop containing nucleotide triphosphate hydrolases"/>
    <property type="match status" value="1"/>
</dbReference>
<dbReference type="PROSITE" id="PS00856">
    <property type="entry name" value="GUANYLATE_KINASE_1"/>
    <property type="match status" value="1"/>
</dbReference>
<comment type="caution">
    <text evidence="10">The sequence shown here is derived from an EMBL/GenBank/DDBJ whole genome shotgun (WGS) entry which is preliminary data.</text>
</comment>
<dbReference type="PANTHER" id="PTHR23117:SF13">
    <property type="entry name" value="GUANYLATE KINASE"/>
    <property type="match status" value="1"/>
</dbReference>
<dbReference type="InterPro" id="IPR008145">
    <property type="entry name" value="GK/Ca_channel_bsu"/>
</dbReference>
<dbReference type="CDD" id="cd00071">
    <property type="entry name" value="GMPK"/>
    <property type="match status" value="1"/>
</dbReference>
<evidence type="ECO:0000256" key="4">
    <source>
        <dbReference type="ARBA" id="ARBA00022741"/>
    </source>
</evidence>
<dbReference type="SUPFAM" id="SSF52540">
    <property type="entry name" value="P-loop containing nucleoside triphosphate hydrolases"/>
    <property type="match status" value="1"/>
</dbReference>
<evidence type="ECO:0000256" key="2">
    <source>
        <dbReference type="ARBA" id="ARBA00012961"/>
    </source>
</evidence>
<dbReference type="GO" id="GO:0005829">
    <property type="term" value="C:cytosol"/>
    <property type="evidence" value="ECO:0007669"/>
    <property type="project" value="TreeGrafter"/>
</dbReference>
<dbReference type="FunFam" id="3.30.63.10:FF:000002">
    <property type="entry name" value="Guanylate kinase 1"/>
    <property type="match status" value="1"/>
</dbReference>
<dbReference type="InterPro" id="IPR017665">
    <property type="entry name" value="Guanylate_kinase"/>
</dbReference>
<comment type="similarity">
    <text evidence="1">Belongs to the guanylate kinase family.</text>
</comment>
<name>A0A8J5X8J7_DIALT</name>
<dbReference type="PANTHER" id="PTHR23117">
    <property type="entry name" value="GUANYLATE KINASE-RELATED"/>
    <property type="match status" value="1"/>
</dbReference>
<feature type="chain" id="PRO_5035306393" description="guanylate kinase" evidence="8">
    <location>
        <begin position="17"/>
        <end position="602"/>
    </location>
</feature>